<proteinExistence type="predicted"/>
<reference evidence="3" key="1">
    <citation type="submission" date="2018-06" db="EMBL/GenBank/DDBJ databases">
        <authorList>
            <person name="Zhirakovskaya E."/>
        </authorList>
    </citation>
    <scope>NUCLEOTIDE SEQUENCE</scope>
</reference>
<keyword evidence="2" id="KW-0472">Membrane</keyword>
<dbReference type="EMBL" id="UOGL01000161">
    <property type="protein sequence ID" value="VAX38043.1"/>
    <property type="molecule type" value="Genomic_DNA"/>
</dbReference>
<feature type="region of interest" description="Disordered" evidence="1">
    <location>
        <begin position="68"/>
        <end position="122"/>
    </location>
</feature>
<name>A0A3B1DMK1_9ZZZZ</name>
<gene>
    <name evidence="3" type="ORF">MNBD_PLANCTO02-3345</name>
</gene>
<evidence type="ECO:0000313" key="3">
    <source>
        <dbReference type="EMBL" id="VAX38043.1"/>
    </source>
</evidence>
<organism evidence="3">
    <name type="scientific">hydrothermal vent metagenome</name>
    <dbReference type="NCBI Taxonomy" id="652676"/>
    <lineage>
        <taxon>unclassified sequences</taxon>
        <taxon>metagenomes</taxon>
        <taxon>ecological metagenomes</taxon>
    </lineage>
</organism>
<dbReference type="AlphaFoldDB" id="A0A3B1DMK1"/>
<protein>
    <submittedName>
        <fullName evidence="3">Uncharacterized protein</fullName>
    </submittedName>
</protein>
<keyword evidence="2" id="KW-1133">Transmembrane helix</keyword>
<evidence type="ECO:0000256" key="1">
    <source>
        <dbReference type="SAM" id="MobiDB-lite"/>
    </source>
</evidence>
<feature type="transmembrane region" description="Helical" evidence="2">
    <location>
        <begin position="6"/>
        <end position="31"/>
    </location>
</feature>
<feature type="compositionally biased region" description="Basic residues" evidence="1">
    <location>
        <begin position="93"/>
        <end position="110"/>
    </location>
</feature>
<keyword evidence="2" id="KW-0812">Transmembrane</keyword>
<feature type="compositionally biased region" description="Acidic residues" evidence="1">
    <location>
        <begin position="79"/>
        <end position="89"/>
    </location>
</feature>
<evidence type="ECO:0000256" key="2">
    <source>
        <dbReference type="SAM" id="Phobius"/>
    </source>
</evidence>
<sequence>MIFPVPHLIAAIETQILFAIVVGIISFISWISKAIKEKQGEGKNPEAGVAGEQDNSIRNEIESFLQDVLGQNPQKKQVDEEDFLELVDEEPPRRKKRKKQPQRKTRRQSKQTRIEDRSIGQSASVFGSNLQEHVSTHMQPKHFENNLGHNVDQSVSQHLGVFSGNGDEVQLVSSSDQLRGEVLDMLRNPEDVRKAIVLNLILTPPASLKKN</sequence>
<accession>A0A3B1DMK1</accession>